<sequence length="89" mass="10046">MFELTVATIKSVVIRPPTARSFLFKSRNNPYSHPGNLFLGWMEPTLDEESESKLERKQAKIMSSKATTFGTSKLKPRMCRDEYLGSGSS</sequence>
<reference evidence="1 2" key="1">
    <citation type="journal article" date="2024" name="G3 (Bethesda)">
        <title>Genome assembly of Hibiscus sabdariffa L. provides insights into metabolisms of medicinal natural products.</title>
        <authorList>
            <person name="Kim T."/>
        </authorList>
    </citation>
    <scope>NUCLEOTIDE SEQUENCE [LARGE SCALE GENOMIC DNA]</scope>
    <source>
        <strain evidence="1">TK-2024</strain>
        <tissue evidence="1">Old leaves</tissue>
    </source>
</reference>
<name>A0ABR2RYZ1_9ROSI</name>
<comment type="caution">
    <text evidence="1">The sequence shown here is derived from an EMBL/GenBank/DDBJ whole genome shotgun (WGS) entry which is preliminary data.</text>
</comment>
<evidence type="ECO:0000313" key="2">
    <source>
        <dbReference type="Proteomes" id="UP001396334"/>
    </source>
</evidence>
<protein>
    <submittedName>
        <fullName evidence="1">Uncharacterized protein</fullName>
    </submittedName>
</protein>
<dbReference type="Proteomes" id="UP001396334">
    <property type="component" value="Unassembled WGS sequence"/>
</dbReference>
<keyword evidence="2" id="KW-1185">Reference proteome</keyword>
<gene>
    <name evidence="1" type="ORF">V6N11_001051</name>
</gene>
<organism evidence="1 2">
    <name type="scientific">Hibiscus sabdariffa</name>
    <name type="common">roselle</name>
    <dbReference type="NCBI Taxonomy" id="183260"/>
    <lineage>
        <taxon>Eukaryota</taxon>
        <taxon>Viridiplantae</taxon>
        <taxon>Streptophyta</taxon>
        <taxon>Embryophyta</taxon>
        <taxon>Tracheophyta</taxon>
        <taxon>Spermatophyta</taxon>
        <taxon>Magnoliopsida</taxon>
        <taxon>eudicotyledons</taxon>
        <taxon>Gunneridae</taxon>
        <taxon>Pentapetalae</taxon>
        <taxon>rosids</taxon>
        <taxon>malvids</taxon>
        <taxon>Malvales</taxon>
        <taxon>Malvaceae</taxon>
        <taxon>Malvoideae</taxon>
        <taxon>Hibiscus</taxon>
    </lineage>
</organism>
<evidence type="ECO:0000313" key="1">
    <source>
        <dbReference type="EMBL" id="KAK9018065.1"/>
    </source>
</evidence>
<proteinExistence type="predicted"/>
<dbReference type="EMBL" id="JBBPBN010000019">
    <property type="protein sequence ID" value="KAK9018065.1"/>
    <property type="molecule type" value="Genomic_DNA"/>
</dbReference>
<accession>A0ABR2RYZ1</accession>